<protein>
    <recommendedName>
        <fullName evidence="4">Integrase catalytic domain-containing protein</fullName>
    </recommendedName>
</protein>
<dbReference type="Proteomes" id="UP000006753">
    <property type="component" value="Unassembled WGS sequence"/>
</dbReference>
<evidence type="ECO:0008006" key="4">
    <source>
        <dbReference type="Google" id="ProtNLM"/>
    </source>
</evidence>
<feature type="compositionally biased region" description="Polar residues" evidence="1">
    <location>
        <begin position="1161"/>
        <end position="1171"/>
    </location>
</feature>
<keyword evidence="3" id="KW-1185">Reference proteome</keyword>
<reference evidence="2 3" key="1">
    <citation type="journal article" date="2012" name="BMC Genomics">
        <title>Sequencing the genome of Marssonina brunnea reveals fungus-poplar co-evolution.</title>
        <authorList>
            <person name="Zhu S."/>
            <person name="Cao Y.-Z."/>
            <person name="Jiang C."/>
            <person name="Tan B.-Y."/>
            <person name="Wang Z."/>
            <person name="Feng S."/>
            <person name="Zhang L."/>
            <person name="Su X.-H."/>
            <person name="Brejova B."/>
            <person name="Vinar T."/>
            <person name="Xu M."/>
            <person name="Wang M.-X."/>
            <person name="Zhang S.-G."/>
            <person name="Huang M.-R."/>
            <person name="Wu R."/>
            <person name="Zhou Y."/>
        </authorList>
    </citation>
    <scope>NUCLEOTIDE SEQUENCE [LARGE SCALE GENOMIC DNA]</scope>
    <source>
        <strain evidence="2 3">MB_m1</strain>
    </source>
</reference>
<dbReference type="OrthoDB" id="3563642at2759"/>
<sequence length="1193" mass="135592">MSPIPDHMGFRVDEEAWERKFDPANTENTTEIVNGYILLMLTGYENVYRYSGTNLRELFQEDFEGWTQDTFALATRICCRNLWRHLLLNGVPIKPVSTGVPYKKVFIDVLSDDKPLEWTSESQKVLENLNKKMESERGAANTGAFSKPLSDLLKIYVDKDKKFGGSDYDVLEDKLLIFYNHCKMVGLPQEPSAYAEALSIMLKDQANTYFYTSLYNRSLGFGEMVNLLKMKFEIEESTQKYLSEWRETTFERTAAQHPEKTKLEALDVMINKLTLLQRNLPLTYHDNKSIRDALLSAFTGEEDEINDSLYTDRTYGGNRAGRGYRNRRGARRGSYRGFQGGGPSERSQFNSGFQNGRGSYGAGGASGGGDITDKVCYVCGKPFCWSTKHTKEERKIAFDKFKRQAYYMPEYEATKESYCVFLVHWEGQLALGIPPSLEHSIDIFHTSIRKINRGEVAAKLTNLSTYYAFTKSDLYAPIPHVPPSECLLNERYDSEVFHGIILDTGAAFVSSAGEKQVEALKKLLLDLKINTPTTTRSIRFGKEEPIVIKAIVDVNTPLGLITFSIVPANTPFLLCLQDMDRLSVIFDNVSNRLIQSNKSILVIRKLGYAFLQIQATETELFESYLSEQELRQIHRRLGHPAARRLIDILELSGNDGEADSAIIKRLTKYCHYCQLHAKSLGLFKFTVKDDHNFNYAIYVDVDTLRACWIDTYLGPLDIVIHDLGTNFAALEFKLLAKSMAVEVKEEPVEAHNSVGKVERYYAMLRRIYDILVEKLRGESVTKEQLLQMAFKAINDTAGPEGFVPTLLVFGAYPRLTELDPPSPSIQKRGEAINKAMTELRAIQATRKVKDALAARNGPDTTSILDLPIQSKVRVWREHPLEGGRPRWTGPWKLIAIDRHTCTVPPAHIPPPIEAVPIVPPPLILPPRRGSRIRRPPRQFYMEEEGFEERFEAFWQQKEAIKQEAQAEAFLTRKELSDKATAVKLRQEGKITTPGEPFQQSQRLELEGLMAREVFQLVQFDLTKHGNTRIHPNYSTRNFQLAYNDLIFIAFDSWNTVSLRIRWNQINSSLRSPHSSRNSSRHSISPSLFVLRRRAPTTNIATKAIESYFDDIDRAAAIKRHDQLDFESRYYAQEFSKSLFTFMRTHSHATIGAATPFPPSTAPYSSEQTAPSKSVLWADSARPSKTLKNSRAAA</sequence>
<name>K1X6N1_MARBU</name>
<feature type="region of interest" description="Disordered" evidence="1">
    <location>
        <begin position="1153"/>
        <end position="1193"/>
    </location>
</feature>
<dbReference type="eggNOG" id="KOG0017">
    <property type="taxonomic scope" value="Eukaryota"/>
</dbReference>
<accession>K1X6N1</accession>
<evidence type="ECO:0000313" key="3">
    <source>
        <dbReference type="Proteomes" id="UP000006753"/>
    </source>
</evidence>
<organism evidence="2 3">
    <name type="scientific">Marssonina brunnea f. sp. multigermtubi (strain MB_m1)</name>
    <name type="common">Marssonina leaf spot fungus</name>
    <dbReference type="NCBI Taxonomy" id="1072389"/>
    <lineage>
        <taxon>Eukaryota</taxon>
        <taxon>Fungi</taxon>
        <taxon>Dikarya</taxon>
        <taxon>Ascomycota</taxon>
        <taxon>Pezizomycotina</taxon>
        <taxon>Leotiomycetes</taxon>
        <taxon>Helotiales</taxon>
        <taxon>Drepanopezizaceae</taxon>
        <taxon>Drepanopeziza</taxon>
    </lineage>
</organism>
<dbReference type="OMA" id="LATRICC"/>
<feature type="region of interest" description="Disordered" evidence="1">
    <location>
        <begin position="320"/>
        <end position="353"/>
    </location>
</feature>
<dbReference type="InParanoid" id="K1X6N1"/>
<dbReference type="KEGG" id="mbe:MBM_01444"/>
<gene>
    <name evidence="2" type="ORF">MBM_01444</name>
</gene>
<dbReference type="AlphaFoldDB" id="K1X6N1"/>
<proteinExistence type="predicted"/>
<dbReference type="EMBL" id="JH921429">
    <property type="protein sequence ID" value="EKD20762.1"/>
    <property type="molecule type" value="Genomic_DNA"/>
</dbReference>
<feature type="compositionally biased region" description="Basic residues" evidence="1">
    <location>
        <begin position="322"/>
        <end position="334"/>
    </location>
</feature>
<evidence type="ECO:0000256" key="1">
    <source>
        <dbReference type="SAM" id="MobiDB-lite"/>
    </source>
</evidence>
<dbReference type="HOGENOM" id="CLU_002055_0_0_1"/>
<evidence type="ECO:0000313" key="2">
    <source>
        <dbReference type="EMBL" id="EKD20762.1"/>
    </source>
</evidence>